<proteinExistence type="predicted"/>
<evidence type="ECO:0000313" key="4">
    <source>
        <dbReference type="Proteomes" id="UP000063234"/>
    </source>
</evidence>
<dbReference type="KEGG" id="ttk:TST_1475"/>
<dbReference type="PANTHER" id="PTHR22572">
    <property type="entry name" value="SUGAR-1-PHOSPHATE GUANYL TRANSFERASE"/>
    <property type="match status" value="1"/>
</dbReference>
<sequence>MLKQKDIFISPKATIKEALKKLNEAAEKVLLVVNENYTLLGTLTDGDVRRYILKTGTIDGHIKDVYNSNPIFIYEHQSKEDAKRTIFKNKIEVLPVLDRNRKVVGFYRWVDFYEKDLREVVKTEKIDIPVVIMAGGKGTRLDPFTKVLPKPLLPIKDKTVTELIIDSFKKFGIRRFYLTLNYKGKVIESYFNSIEKDYEIEFLWEKEFLGTAGSLYMLRDIKDDLFFVSNCDILLNVNYVDVYKYHLKMNAVFTSITSIQNHRIPYGVVYIKEGGVIEKIEEKPEHTLQINTGVYLLNKETLRYIAPNSYLDMPQFINKLLEQNKKVIAYPINETDYIDVGQWDEYKRAMKLFEF</sequence>
<dbReference type="Gene3D" id="3.10.580.10">
    <property type="entry name" value="CBS-domain"/>
    <property type="match status" value="1"/>
</dbReference>
<dbReference type="EMBL" id="AP013035">
    <property type="protein sequence ID" value="BAT72261.1"/>
    <property type="molecule type" value="Genomic_DNA"/>
</dbReference>
<organism evidence="3 4">
    <name type="scientific">Thermosulfidibacter takaii (strain DSM 17441 / JCM 13301 / NBRC 103674 / ABI70S6)</name>
    <dbReference type="NCBI Taxonomy" id="1298851"/>
    <lineage>
        <taxon>Bacteria</taxon>
        <taxon>Pseudomonadati</taxon>
        <taxon>Thermosulfidibacterota</taxon>
        <taxon>Thermosulfidibacteria</taxon>
        <taxon>Thermosulfidibacterales</taxon>
        <taxon>Thermosulfidibacteraceae</taxon>
    </lineage>
</organism>
<dbReference type="PROSITE" id="PS51371">
    <property type="entry name" value="CBS"/>
    <property type="match status" value="2"/>
</dbReference>
<dbReference type="SUPFAM" id="SSF54631">
    <property type="entry name" value="CBS-domain pair"/>
    <property type="match status" value="1"/>
</dbReference>
<dbReference type="PATRIC" id="fig|1298851.3.peg.1550"/>
<dbReference type="InterPro" id="IPR050486">
    <property type="entry name" value="Mannose-1P_guanyltransferase"/>
</dbReference>
<dbReference type="Pfam" id="PF00571">
    <property type="entry name" value="CBS"/>
    <property type="match status" value="2"/>
</dbReference>
<dbReference type="InterPro" id="IPR005835">
    <property type="entry name" value="NTP_transferase_dom"/>
</dbReference>
<evidence type="ECO:0000313" key="3">
    <source>
        <dbReference type="EMBL" id="BAT72261.1"/>
    </source>
</evidence>
<evidence type="ECO:0000256" key="1">
    <source>
        <dbReference type="PROSITE-ProRule" id="PRU00703"/>
    </source>
</evidence>
<keyword evidence="4" id="KW-1185">Reference proteome</keyword>
<dbReference type="Pfam" id="PF00483">
    <property type="entry name" value="NTP_transferase"/>
    <property type="match status" value="1"/>
</dbReference>
<keyword evidence="3" id="KW-0808">Transferase</keyword>
<keyword evidence="1" id="KW-0129">CBS domain</keyword>
<dbReference type="OrthoDB" id="9801899at2"/>
<dbReference type="STRING" id="1298851.TST_1475"/>
<protein>
    <submittedName>
        <fullName evidence="3">Nucleotidyltransferase</fullName>
    </submittedName>
</protein>
<dbReference type="AlphaFoldDB" id="A0A0S3QVA4"/>
<dbReference type="InterPro" id="IPR029044">
    <property type="entry name" value="Nucleotide-diphossugar_trans"/>
</dbReference>
<dbReference type="Gene3D" id="3.90.550.10">
    <property type="entry name" value="Spore Coat Polysaccharide Biosynthesis Protein SpsA, Chain A"/>
    <property type="match status" value="1"/>
</dbReference>
<dbReference type="GO" id="GO:0016740">
    <property type="term" value="F:transferase activity"/>
    <property type="evidence" value="ECO:0007669"/>
    <property type="project" value="UniProtKB-KW"/>
</dbReference>
<feature type="domain" description="CBS" evidence="2">
    <location>
        <begin position="66"/>
        <end position="123"/>
    </location>
</feature>
<reference evidence="4" key="1">
    <citation type="journal article" date="2018" name="Science">
        <title>A primordial and reversible TCA cycle in a facultatively chemolithoautotrophic thermophile.</title>
        <authorList>
            <person name="Nunoura T."/>
            <person name="Chikaraishi Y."/>
            <person name="Izaki R."/>
            <person name="Suwa T."/>
            <person name="Sato T."/>
            <person name="Harada T."/>
            <person name="Mori K."/>
            <person name="Kato Y."/>
            <person name="Miyazaki M."/>
            <person name="Shimamura S."/>
            <person name="Yanagawa K."/>
            <person name="Shuto A."/>
            <person name="Ohkouchi N."/>
            <person name="Fujita N."/>
            <person name="Takaki Y."/>
            <person name="Atomi H."/>
            <person name="Takai K."/>
        </authorList>
    </citation>
    <scope>NUCLEOTIDE SEQUENCE [LARGE SCALE GENOMIC DNA]</scope>
    <source>
        <strain evidence="4">DSM 17441 / JCM 13301 / NBRC 103674 / ABI70S6</strain>
    </source>
</reference>
<dbReference type="SUPFAM" id="SSF53448">
    <property type="entry name" value="Nucleotide-diphospho-sugar transferases"/>
    <property type="match status" value="1"/>
</dbReference>
<dbReference type="RefSeq" id="WP_068550276.1">
    <property type="nucleotide sequence ID" value="NZ_AP013035.1"/>
</dbReference>
<feature type="domain" description="CBS" evidence="2">
    <location>
        <begin position="1"/>
        <end position="60"/>
    </location>
</feature>
<accession>A0A0S3QVA4</accession>
<name>A0A0S3QVA4_THET7</name>
<dbReference type="InterPro" id="IPR046342">
    <property type="entry name" value="CBS_dom_sf"/>
</dbReference>
<dbReference type="InterPro" id="IPR000644">
    <property type="entry name" value="CBS_dom"/>
</dbReference>
<evidence type="ECO:0000259" key="2">
    <source>
        <dbReference type="PROSITE" id="PS51371"/>
    </source>
</evidence>
<dbReference type="Proteomes" id="UP000063234">
    <property type="component" value="Chromosome"/>
</dbReference>
<gene>
    <name evidence="3" type="ORF">TST_1475</name>
</gene>